<organism evidence="1 2">
    <name type="scientific">Trichoderma longibrachiatum ATCC 18648</name>
    <dbReference type="NCBI Taxonomy" id="983965"/>
    <lineage>
        <taxon>Eukaryota</taxon>
        <taxon>Fungi</taxon>
        <taxon>Dikarya</taxon>
        <taxon>Ascomycota</taxon>
        <taxon>Pezizomycotina</taxon>
        <taxon>Sordariomycetes</taxon>
        <taxon>Hypocreomycetidae</taxon>
        <taxon>Hypocreales</taxon>
        <taxon>Hypocreaceae</taxon>
        <taxon>Trichoderma</taxon>
    </lineage>
</organism>
<accession>A0A2T4C0M8</accession>
<name>A0A2T4C0M8_TRILO</name>
<protein>
    <submittedName>
        <fullName evidence="1">Uncharacterized protein</fullName>
    </submittedName>
</protein>
<dbReference type="EMBL" id="KZ679134">
    <property type="protein sequence ID" value="PTB75044.1"/>
    <property type="molecule type" value="Genomic_DNA"/>
</dbReference>
<gene>
    <name evidence="1" type="ORF">M440DRAFT_1267623</name>
</gene>
<proteinExistence type="predicted"/>
<reference evidence="1 2" key="1">
    <citation type="submission" date="2016-07" db="EMBL/GenBank/DDBJ databases">
        <title>Multiple horizontal gene transfer events from other fungi enriched the ability of initially mycotrophic Trichoderma (Ascomycota) to feed on dead plant biomass.</title>
        <authorList>
            <consortium name="DOE Joint Genome Institute"/>
            <person name="Aerts A."/>
            <person name="Atanasova L."/>
            <person name="Chenthamara K."/>
            <person name="Zhang J."/>
            <person name="Grujic M."/>
            <person name="Henrissat B."/>
            <person name="Kuo A."/>
            <person name="Salamov A."/>
            <person name="Lipzen A."/>
            <person name="Labutti K."/>
            <person name="Barry K."/>
            <person name="Miao Y."/>
            <person name="Rahimi M.J."/>
            <person name="Shen Q."/>
            <person name="Grigoriev I.V."/>
            <person name="Kubicek C.P."/>
            <person name="Druzhinina I.S."/>
        </authorList>
    </citation>
    <scope>NUCLEOTIDE SEQUENCE [LARGE SCALE GENOMIC DNA]</scope>
    <source>
        <strain evidence="1 2">ATCC 18648</strain>
    </source>
</reference>
<dbReference type="Proteomes" id="UP000240760">
    <property type="component" value="Unassembled WGS sequence"/>
</dbReference>
<keyword evidence="2" id="KW-1185">Reference proteome</keyword>
<dbReference type="AlphaFoldDB" id="A0A2T4C0M8"/>
<sequence length="189" mass="21105">MKHLPSSAPSRMGWHHLQATNSRLPHPSSPPRTTFVLYVSRSRSDVANGRPLSVVPRSLAPSHDGWLSICLSFHLARVRVGLWAMYLGTRVSRSQPNQESSIASHLRTAQHLALHPHGEGLRRLLRPARFRWALQHRSGHLRIYAFPSQARAVAASCLLTLDAPGISEDALRYHVEANSLRSWILSTPS</sequence>
<evidence type="ECO:0000313" key="2">
    <source>
        <dbReference type="Proteomes" id="UP000240760"/>
    </source>
</evidence>
<evidence type="ECO:0000313" key="1">
    <source>
        <dbReference type="EMBL" id="PTB75044.1"/>
    </source>
</evidence>